<sequence length="110" mass="11398">CFGPGLLAGPDGGSCPAPSRVSEGIFRGVLSARQQQQAVSDLPLFPSLLTTCATYALGTLDADPLASICVCTRKRVILAEAYKSLSADTSTPSTALHSPGPPTHIKEERS</sequence>
<feature type="non-terminal residue" evidence="1">
    <location>
        <position position="110"/>
    </location>
</feature>
<evidence type="ECO:0000313" key="2">
    <source>
        <dbReference type="Proteomes" id="UP001057452"/>
    </source>
</evidence>
<keyword evidence="2" id="KW-1185">Reference proteome</keyword>
<organism evidence="1 2">
    <name type="scientific">Chaenocephalus aceratus</name>
    <name type="common">Blackfin icefish</name>
    <name type="synonym">Chaenichthys aceratus</name>
    <dbReference type="NCBI Taxonomy" id="36190"/>
    <lineage>
        <taxon>Eukaryota</taxon>
        <taxon>Metazoa</taxon>
        <taxon>Chordata</taxon>
        <taxon>Craniata</taxon>
        <taxon>Vertebrata</taxon>
        <taxon>Euteleostomi</taxon>
        <taxon>Actinopterygii</taxon>
        <taxon>Neopterygii</taxon>
        <taxon>Teleostei</taxon>
        <taxon>Neoteleostei</taxon>
        <taxon>Acanthomorphata</taxon>
        <taxon>Eupercaria</taxon>
        <taxon>Perciformes</taxon>
        <taxon>Notothenioidei</taxon>
        <taxon>Channichthyidae</taxon>
        <taxon>Chaenocephalus</taxon>
    </lineage>
</organism>
<proteinExistence type="predicted"/>
<dbReference type="EMBL" id="CM043808">
    <property type="protein sequence ID" value="KAI4802477.1"/>
    <property type="molecule type" value="Genomic_DNA"/>
</dbReference>
<accession>A0ACB9VSH8</accession>
<comment type="caution">
    <text evidence="1">The sequence shown here is derived from an EMBL/GenBank/DDBJ whole genome shotgun (WGS) entry which is preliminary data.</text>
</comment>
<name>A0ACB9VSH8_CHAAC</name>
<protein>
    <submittedName>
        <fullName evidence="1">Uncharacterized protein</fullName>
    </submittedName>
</protein>
<reference evidence="1" key="1">
    <citation type="submission" date="2022-05" db="EMBL/GenBank/DDBJ databases">
        <title>Chromosome-level genome of Chaenocephalus aceratus.</title>
        <authorList>
            <person name="Park H."/>
        </authorList>
    </citation>
    <scope>NUCLEOTIDE SEQUENCE</scope>
    <source>
        <strain evidence="1">KU_202001</strain>
    </source>
</reference>
<dbReference type="Proteomes" id="UP001057452">
    <property type="component" value="Chromosome 24"/>
</dbReference>
<feature type="non-terminal residue" evidence="1">
    <location>
        <position position="1"/>
    </location>
</feature>
<evidence type="ECO:0000313" key="1">
    <source>
        <dbReference type="EMBL" id="KAI4802477.1"/>
    </source>
</evidence>
<gene>
    <name evidence="1" type="ORF">KUCAC02_020313</name>
</gene>